<dbReference type="PANTHER" id="PTHR43158:SF2">
    <property type="entry name" value="SKFA PEPTIDE EXPORT ATP-BINDING PROTEIN SKFE"/>
    <property type="match status" value="1"/>
</dbReference>
<dbReference type="GO" id="GO:0016020">
    <property type="term" value="C:membrane"/>
    <property type="evidence" value="ECO:0007669"/>
    <property type="project" value="InterPro"/>
</dbReference>
<dbReference type="PROSITE" id="PS50893">
    <property type="entry name" value="ABC_TRANSPORTER_2"/>
    <property type="match status" value="1"/>
</dbReference>
<evidence type="ECO:0000256" key="3">
    <source>
        <dbReference type="ARBA" id="ARBA00022840"/>
    </source>
</evidence>
<dbReference type="Pfam" id="PF00005">
    <property type="entry name" value="ABC_tran"/>
    <property type="match status" value="1"/>
</dbReference>
<feature type="region of interest" description="Disordered" evidence="4">
    <location>
        <begin position="1"/>
        <end position="33"/>
    </location>
</feature>
<dbReference type="PANTHER" id="PTHR43158">
    <property type="entry name" value="SKFA PEPTIDE EXPORT ATP-BINDING PROTEIN SKFE"/>
    <property type="match status" value="1"/>
</dbReference>
<dbReference type="GO" id="GO:0022857">
    <property type="term" value="F:transmembrane transporter activity"/>
    <property type="evidence" value="ECO:0007669"/>
    <property type="project" value="UniProtKB-ARBA"/>
</dbReference>
<dbReference type="AlphaFoldDB" id="A0A6G9YUL7"/>
<dbReference type="InterPro" id="IPR003593">
    <property type="entry name" value="AAA+_ATPase"/>
</dbReference>
<evidence type="ECO:0000259" key="5">
    <source>
        <dbReference type="PROSITE" id="PS50893"/>
    </source>
</evidence>
<dbReference type="GO" id="GO:0005524">
    <property type="term" value="F:ATP binding"/>
    <property type="evidence" value="ECO:0007669"/>
    <property type="project" value="UniProtKB-KW"/>
</dbReference>
<keyword evidence="7" id="KW-1185">Reference proteome</keyword>
<keyword evidence="2" id="KW-0547">Nucleotide-binding</keyword>
<feature type="domain" description="ABC transporter" evidence="5">
    <location>
        <begin position="47"/>
        <end position="286"/>
    </location>
</feature>
<reference evidence="6 7" key="1">
    <citation type="journal article" date="2019" name="ACS Chem. Biol.">
        <title>Identification and Mobilization of a Cryptic Antibiotic Biosynthesis Gene Locus from a Human-Pathogenic Nocardia Isolate.</title>
        <authorList>
            <person name="Herisse M."/>
            <person name="Ishida K."/>
            <person name="Porter J.L."/>
            <person name="Howden B."/>
            <person name="Hertweck C."/>
            <person name="Stinear T.P."/>
            <person name="Pidot S.J."/>
        </authorList>
    </citation>
    <scope>NUCLEOTIDE SEQUENCE [LARGE SCALE GENOMIC DNA]</scope>
    <source>
        <strain evidence="6 7">AUSMDU00012717</strain>
    </source>
</reference>
<keyword evidence="3 6" id="KW-0067">ATP-binding</keyword>
<protein>
    <submittedName>
        <fullName evidence="6">ATP-binding cassette domain-containing protein</fullName>
    </submittedName>
</protein>
<dbReference type="EMBL" id="CP046172">
    <property type="protein sequence ID" value="QIS16908.1"/>
    <property type="molecule type" value="Genomic_DNA"/>
</dbReference>
<dbReference type="KEGG" id="nah:F5544_20140"/>
<sequence>MRRPRRPPAAARRHRRQKRLGRRGIQPNPSDLTESSVLVNDYRRPVLELTEVTFRREGKQIIDGISLTVRSDQHWALLGPNGAGKSTLLGFCGAVTFPTTGTVRVLGEQMGRVDLAQLRRSIGHVNPRHPLRYSLTVREVVLTGITATIDTPMRWTPTADEIRRADAMIDTLGLKGKADEIWPTLSQGERGRTLIARALIAEPRLLLFDEPSTGLDLAAREQLLETIDSLGETHPDVASILVTHHLEELPSTTTHALLIADGRTVAAGSARDVVTTENVSAAFAHPVEVRHDQGRWTARARVDRLGYPD</sequence>
<dbReference type="Proteomes" id="UP000503540">
    <property type="component" value="Chromosome"/>
</dbReference>
<dbReference type="CDD" id="cd03225">
    <property type="entry name" value="ABC_cobalt_CbiO_domain1"/>
    <property type="match status" value="1"/>
</dbReference>
<proteinExistence type="predicted"/>
<evidence type="ECO:0000313" key="7">
    <source>
        <dbReference type="Proteomes" id="UP000503540"/>
    </source>
</evidence>
<evidence type="ECO:0000256" key="4">
    <source>
        <dbReference type="SAM" id="MobiDB-lite"/>
    </source>
</evidence>
<evidence type="ECO:0000313" key="6">
    <source>
        <dbReference type="EMBL" id="QIS16908.1"/>
    </source>
</evidence>
<dbReference type="InterPro" id="IPR015856">
    <property type="entry name" value="ABC_transpr_CbiO/EcfA_su"/>
</dbReference>
<feature type="compositionally biased region" description="Basic residues" evidence="4">
    <location>
        <begin position="1"/>
        <end position="22"/>
    </location>
</feature>
<gene>
    <name evidence="6" type="ORF">F5544_20140</name>
</gene>
<keyword evidence="1" id="KW-0813">Transport</keyword>
<evidence type="ECO:0000256" key="2">
    <source>
        <dbReference type="ARBA" id="ARBA00022741"/>
    </source>
</evidence>
<dbReference type="SUPFAM" id="SSF52540">
    <property type="entry name" value="P-loop containing nucleoside triphosphate hydrolases"/>
    <property type="match status" value="1"/>
</dbReference>
<dbReference type="InterPro" id="IPR003439">
    <property type="entry name" value="ABC_transporter-like_ATP-bd"/>
</dbReference>
<evidence type="ECO:0000256" key="1">
    <source>
        <dbReference type="ARBA" id="ARBA00022448"/>
    </source>
</evidence>
<name>A0A6G9YUL7_9NOCA</name>
<dbReference type="Gene3D" id="3.40.50.300">
    <property type="entry name" value="P-loop containing nucleotide triphosphate hydrolases"/>
    <property type="match status" value="1"/>
</dbReference>
<accession>A0A6G9YUL7</accession>
<dbReference type="SMART" id="SM00382">
    <property type="entry name" value="AAA"/>
    <property type="match status" value="1"/>
</dbReference>
<dbReference type="InterPro" id="IPR027417">
    <property type="entry name" value="P-loop_NTPase"/>
</dbReference>
<organism evidence="6 7">
    <name type="scientific">Nocardia arthritidis</name>
    <dbReference type="NCBI Taxonomy" id="228602"/>
    <lineage>
        <taxon>Bacteria</taxon>
        <taxon>Bacillati</taxon>
        <taxon>Actinomycetota</taxon>
        <taxon>Actinomycetes</taxon>
        <taxon>Mycobacteriales</taxon>
        <taxon>Nocardiaceae</taxon>
        <taxon>Nocardia</taxon>
    </lineage>
</organism>
<dbReference type="GO" id="GO:0016887">
    <property type="term" value="F:ATP hydrolysis activity"/>
    <property type="evidence" value="ECO:0007669"/>
    <property type="project" value="InterPro"/>
</dbReference>